<dbReference type="InterPro" id="IPR011257">
    <property type="entry name" value="DNA_glycosylase"/>
</dbReference>
<sequence length="809" mass="89896">MSPPARFAVVVPVVPVPSLDYDPLKPFDEKYFDRAVDRILSEEADLEESRNEMQELDIESDVEDDDNADSIEQSTPSSQKAESHTSRSPEPTTSAPAGEYDEAEDPRIFADVSETTRVGILRVIAEMPFLYKYPLKKSERLNFAEQIHNLTRRAGISQANSNALFQHVRATYMDSHRRAQTDDNGSAFGGEINDLEEEAVPSPPSSPSSPSPPKSKGKKRQSGSTAQKRKRRGESSSSTIERLESTPRSQGPTMANLAEAAIKIPDESPATAISKAKKPPRKRACADCRKRKSSPSAVKRVRIQLDEPGGRNAAMKKPQSSPARASAVKGPVLIDLSRCSPSPPDSSDKDESHEDYATPREHPSSPEQASPDANATIATLPKHAITRSPHGEADQPSDPLHSEPSKEEVARFKAAKNLRKRARRNEKKRRASMGLDMIEDNNDQPAQPQVQQEKDRKAELLVASFQGSKGMGCGFLNTSDLPGLTPSDEVKSKYFERAIERECVPPRITLTPISTSPIPQDEESIPESPTKSADCSLPNPRTPRRKYPKLSPYFPLVQIDAESCLPFPPIDAPSFGLIQEQLAHDPFRLLIATIFLNRTRGGVALPVLFQVFERYPTIEAMAAAAQSDLVSLIRCLGFQNQRATKCITLAQTWLTNPPTPHKRYRRIHYPREFDGRNVGRDECIDQEDLRIAWEVAHLPGVGAYSLDSWRIFCRDELRGLAEDWTGTGAKEPGFVPEWKCVLPQDKELRAYLTWMWLKEGWNWDYNTGDLTAASEKMMKAAQNGGVAHEEEGNWVLETSPVKAMNGLHS</sequence>
<gene>
    <name evidence="5" type="ORF">N7541_011516</name>
</gene>
<name>A0A9W9QQG0_PENBR</name>
<dbReference type="InterPro" id="IPR045138">
    <property type="entry name" value="MeCP2/MBD4"/>
</dbReference>
<dbReference type="EMBL" id="JAPZBR010000008">
    <property type="protein sequence ID" value="KAJ5342392.1"/>
    <property type="molecule type" value="Genomic_DNA"/>
</dbReference>
<dbReference type="FunFam" id="1.10.340.30:FF:000020">
    <property type="entry name" value="Pre-mRNA splicing factor, putative"/>
    <property type="match status" value="1"/>
</dbReference>
<dbReference type="Pfam" id="PF00730">
    <property type="entry name" value="HhH-GPD"/>
    <property type="match status" value="1"/>
</dbReference>
<dbReference type="Proteomes" id="UP001148299">
    <property type="component" value="Unassembled WGS sequence"/>
</dbReference>
<feature type="compositionally biased region" description="Basic residues" evidence="3">
    <location>
        <begin position="215"/>
        <end position="232"/>
    </location>
</feature>
<dbReference type="GO" id="GO:0005634">
    <property type="term" value="C:nucleus"/>
    <property type="evidence" value="ECO:0007669"/>
    <property type="project" value="UniProtKB-SubCell"/>
</dbReference>
<feature type="compositionally biased region" description="Polar residues" evidence="3">
    <location>
        <begin position="70"/>
        <end position="80"/>
    </location>
</feature>
<keyword evidence="2" id="KW-0539">Nucleus</keyword>
<feature type="compositionally biased region" description="Basic and acidic residues" evidence="3">
    <location>
        <begin position="346"/>
        <end position="364"/>
    </location>
</feature>
<dbReference type="SUPFAM" id="SSF48150">
    <property type="entry name" value="DNA-glycosylase"/>
    <property type="match status" value="1"/>
</dbReference>
<evidence type="ECO:0000256" key="1">
    <source>
        <dbReference type="ARBA" id="ARBA00004123"/>
    </source>
</evidence>
<dbReference type="GO" id="GO:0003824">
    <property type="term" value="F:catalytic activity"/>
    <property type="evidence" value="ECO:0007669"/>
    <property type="project" value="InterPro"/>
</dbReference>
<feature type="domain" description="HhH-GPD" evidence="4">
    <location>
        <begin position="591"/>
        <end position="668"/>
    </location>
</feature>
<comment type="subcellular location">
    <subcellularLocation>
        <location evidence="1">Nucleus</location>
    </subcellularLocation>
</comment>
<dbReference type="GO" id="GO:0003677">
    <property type="term" value="F:DNA binding"/>
    <property type="evidence" value="ECO:0007669"/>
    <property type="project" value="InterPro"/>
</dbReference>
<dbReference type="InterPro" id="IPR003265">
    <property type="entry name" value="HhH-GPD_domain"/>
</dbReference>
<feature type="compositionally biased region" description="Polar residues" evidence="3">
    <location>
        <begin position="235"/>
        <end position="253"/>
    </location>
</feature>
<feature type="compositionally biased region" description="Basic residues" evidence="3">
    <location>
        <begin position="413"/>
        <end position="431"/>
    </location>
</feature>
<proteinExistence type="predicted"/>
<feature type="compositionally biased region" description="Basic and acidic residues" evidence="3">
    <location>
        <begin position="43"/>
        <end position="53"/>
    </location>
</feature>
<feature type="compositionally biased region" description="Basic and acidic residues" evidence="3">
    <location>
        <begin position="400"/>
        <end position="411"/>
    </location>
</feature>
<dbReference type="AlphaFoldDB" id="A0A9W9QQG0"/>
<evidence type="ECO:0000259" key="4">
    <source>
        <dbReference type="Pfam" id="PF00730"/>
    </source>
</evidence>
<feature type="region of interest" description="Disordered" evidence="3">
    <location>
        <begin position="509"/>
        <end position="542"/>
    </location>
</feature>
<feature type="region of interest" description="Disordered" evidence="3">
    <location>
        <begin position="197"/>
        <end position="456"/>
    </location>
</feature>
<dbReference type="PANTHER" id="PTHR15074">
    <property type="entry name" value="METHYL-CPG-BINDING PROTEIN"/>
    <property type="match status" value="1"/>
</dbReference>
<feature type="compositionally biased region" description="Pro residues" evidence="3">
    <location>
        <begin position="201"/>
        <end position="213"/>
    </location>
</feature>
<reference evidence="5" key="2">
    <citation type="journal article" date="2023" name="IMA Fungus">
        <title>Comparative genomic study of the Penicillium genus elucidates a diverse pangenome and 15 lateral gene transfer events.</title>
        <authorList>
            <person name="Petersen C."/>
            <person name="Sorensen T."/>
            <person name="Nielsen M.R."/>
            <person name="Sondergaard T.E."/>
            <person name="Sorensen J.L."/>
            <person name="Fitzpatrick D.A."/>
            <person name="Frisvad J.C."/>
            <person name="Nielsen K.L."/>
        </authorList>
    </citation>
    <scope>NUCLEOTIDE SEQUENCE</scope>
    <source>
        <strain evidence="5">IBT 35675</strain>
    </source>
</reference>
<organism evidence="5 6">
    <name type="scientific">Penicillium brevicompactum</name>
    <dbReference type="NCBI Taxonomy" id="5074"/>
    <lineage>
        <taxon>Eukaryota</taxon>
        <taxon>Fungi</taxon>
        <taxon>Dikarya</taxon>
        <taxon>Ascomycota</taxon>
        <taxon>Pezizomycotina</taxon>
        <taxon>Eurotiomycetes</taxon>
        <taxon>Eurotiomycetidae</taxon>
        <taxon>Eurotiales</taxon>
        <taxon>Aspergillaceae</taxon>
        <taxon>Penicillium</taxon>
    </lineage>
</organism>
<dbReference type="GO" id="GO:0006285">
    <property type="term" value="P:base-excision repair, AP site formation"/>
    <property type="evidence" value="ECO:0007669"/>
    <property type="project" value="UniProtKB-ARBA"/>
</dbReference>
<evidence type="ECO:0000256" key="2">
    <source>
        <dbReference type="ARBA" id="ARBA00023242"/>
    </source>
</evidence>
<dbReference type="PANTHER" id="PTHR15074:SF0">
    <property type="entry name" value="METHYL-CPG-BINDING DOMAIN PROTEIN 4-LIKE PROTEIN"/>
    <property type="match status" value="1"/>
</dbReference>
<feature type="compositionally biased region" description="Acidic residues" evidence="3">
    <location>
        <begin position="54"/>
        <end position="69"/>
    </location>
</feature>
<evidence type="ECO:0000256" key="3">
    <source>
        <dbReference type="SAM" id="MobiDB-lite"/>
    </source>
</evidence>
<protein>
    <recommendedName>
        <fullName evidence="4">HhH-GPD domain-containing protein</fullName>
    </recommendedName>
</protein>
<accession>A0A9W9QQG0</accession>
<evidence type="ECO:0000313" key="6">
    <source>
        <dbReference type="Proteomes" id="UP001148299"/>
    </source>
</evidence>
<feature type="compositionally biased region" description="Basic residues" evidence="3">
    <location>
        <begin position="275"/>
        <end position="293"/>
    </location>
</feature>
<feature type="compositionally biased region" description="Polar residues" evidence="3">
    <location>
        <begin position="365"/>
        <end position="377"/>
    </location>
</feature>
<dbReference type="Gene3D" id="1.10.340.30">
    <property type="entry name" value="Hypothetical protein, domain 2"/>
    <property type="match status" value="1"/>
</dbReference>
<reference evidence="5" key="1">
    <citation type="submission" date="2022-12" db="EMBL/GenBank/DDBJ databases">
        <authorList>
            <person name="Petersen C."/>
        </authorList>
    </citation>
    <scope>NUCLEOTIDE SEQUENCE</scope>
    <source>
        <strain evidence="5">IBT 35675</strain>
    </source>
</reference>
<feature type="region of interest" description="Disordered" evidence="3">
    <location>
        <begin position="43"/>
        <end position="105"/>
    </location>
</feature>
<evidence type="ECO:0000313" key="5">
    <source>
        <dbReference type="EMBL" id="KAJ5342392.1"/>
    </source>
</evidence>
<keyword evidence="6" id="KW-1185">Reference proteome</keyword>
<comment type="caution">
    <text evidence="5">The sequence shown here is derived from an EMBL/GenBank/DDBJ whole genome shotgun (WGS) entry which is preliminary data.</text>
</comment>